<keyword evidence="3" id="KW-1185">Reference proteome</keyword>
<evidence type="ECO:0000313" key="3">
    <source>
        <dbReference type="Proteomes" id="UP000008311"/>
    </source>
</evidence>
<organism evidence="2 3">
    <name type="scientific">Ricinus communis</name>
    <name type="common">Castor bean</name>
    <dbReference type="NCBI Taxonomy" id="3988"/>
    <lineage>
        <taxon>Eukaryota</taxon>
        <taxon>Viridiplantae</taxon>
        <taxon>Streptophyta</taxon>
        <taxon>Embryophyta</taxon>
        <taxon>Tracheophyta</taxon>
        <taxon>Spermatophyta</taxon>
        <taxon>Magnoliopsida</taxon>
        <taxon>eudicotyledons</taxon>
        <taxon>Gunneridae</taxon>
        <taxon>Pentapetalae</taxon>
        <taxon>rosids</taxon>
        <taxon>fabids</taxon>
        <taxon>Malpighiales</taxon>
        <taxon>Euphorbiaceae</taxon>
        <taxon>Acalyphoideae</taxon>
        <taxon>Acalypheae</taxon>
        <taxon>Ricinus</taxon>
    </lineage>
</organism>
<dbReference type="InParanoid" id="B9SLA2"/>
<protein>
    <recommendedName>
        <fullName evidence="1">Reverse transcriptase domain-containing protein</fullName>
    </recommendedName>
</protein>
<feature type="domain" description="Reverse transcriptase" evidence="1">
    <location>
        <begin position="218"/>
        <end position="325"/>
    </location>
</feature>
<name>B9SLA2_RICCO</name>
<evidence type="ECO:0000259" key="1">
    <source>
        <dbReference type="Pfam" id="PF00078"/>
    </source>
</evidence>
<dbReference type="InterPro" id="IPR000477">
    <property type="entry name" value="RT_dom"/>
</dbReference>
<dbReference type="eggNOG" id="KOG1075">
    <property type="taxonomic scope" value="Eukaryota"/>
</dbReference>
<accession>B9SLA2</accession>
<gene>
    <name evidence="2" type="ORF">RCOM_1294490</name>
</gene>
<proteinExistence type="predicted"/>
<sequence length="366" mass="41927">MDVDHVDKKFNQTLGNPLAVQVLKHFIKSKDPDFIFVMEKKSFSIEMTKIAGTISYIIMCVRMAGGIHEVSNIVAPSDLAFQMDKPRIFLGDFNKIMFQHEKSGGLIKENVKLDAFRSSLSDCGMDDMEYNRAQRREKRRVYHFEMIWSPEESCRTMVEDSWKNLVLVDSLENSNLILATCGEALKEWKLVLNIGRVLDVVDLKVHDDMNANLKKQFSKEEINGTPGAFFAPSRGLHQGGPLSPYLFLFCAEAFASLIRKAESAWILHGVKVYRRAPSVSYLFFKDDYVIFAKANKDEIDVIKHLIQDYEVASGHMIGRSKKEIFRQIEGRVNKKLKVWKEKLLSNASKMIHIKLVSQAIPTYMMC</sequence>
<dbReference type="AlphaFoldDB" id="B9SLA2"/>
<evidence type="ECO:0000313" key="2">
    <source>
        <dbReference type="EMBL" id="EEF35625.1"/>
    </source>
</evidence>
<reference evidence="3" key="1">
    <citation type="journal article" date="2010" name="Nat. Biotechnol.">
        <title>Draft genome sequence of the oilseed species Ricinus communis.</title>
        <authorList>
            <person name="Chan A.P."/>
            <person name="Crabtree J."/>
            <person name="Zhao Q."/>
            <person name="Lorenzi H."/>
            <person name="Orvis J."/>
            <person name="Puiu D."/>
            <person name="Melake-Berhan A."/>
            <person name="Jones K.M."/>
            <person name="Redman J."/>
            <person name="Chen G."/>
            <person name="Cahoon E.B."/>
            <person name="Gedil M."/>
            <person name="Stanke M."/>
            <person name="Haas B.J."/>
            <person name="Wortman J.R."/>
            <person name="Fraser-Liggett C.M."/>
            <person name="Ravel J."/>
            <person name="Rabinowicz P.D."/>
        </authorList>
    </citation>
    <scope>NUCLEOTIDE SEQUENCE [LARGE SCALE GENOMIC DNA]</scope>
    <source>
        <strain evidence="3">cv. Hale</strain>
    </source>
</reference>
<dbReference type="Pfam" id="PF00078">
    <property type="entry name" value="RVT_1"/>
    <property type="match status" value="1"/>
</dbReference>
<dbReference type="EMBL" id="EQ974013">
    <property type="protein sequence ID" value="EEF35625.1"/>
    <property type="molecule type" value="Genomic_DNA"/>
</dbReference>
<dbReference type="Proteomes" id="UP000008311">
    <property type="component" value="Unassembled WGS sequence"/>
</dbReference>